<dbReference type="KEGG" id="ccos:Pan44_24230"/>
<dbReference type="RefSeq" id="WP_145030247.1">
    <property type="nucleotide sequence ID" value="NZ_CP036271.1"/>
</dbReference>
<dbReference type="Gene3D" id="3.40.640.10">
    <property type="entry name" value="Type I PLP-dependent aspartate aminotransferase-like (Major domain)"/>
    <property type="match status" value="1"/>
</dbReference>
<evidence type="ECO:0000256" key="1">
    <source>
        <dbReference type="ARBA" id="ARBA00022898"/>
    </source>
</evidence>
<gene>
    <name evidence="3" type="primary">cefD</name>
    <name evidence="3" type="ORF">Pan44_24230</name>
</gene>
<keyword evidence="3" id="KW-0413">Isomerase</keyword>
<organism evidence="3 4">
    <name type="scientific">Caulifigura coniformis</name>
    <dbReference type="NCBI Taxonomy" id="2527983"/>
    <lineage>
        <taxon>Bacteria</taxon>
        <taxon>Pseudomonadati</taxon>
        <taxon>Planctomycetota</taxon>
        <taxon>Planctomycetia</taxon>
        <taxon>Planctomycetales</taxon>
        <taxon>Planctomycetaceae</taxon>
        <taxon>Caulifigura</taxon>
    </lineage>
</organism>
<dbReference type="SUPFAM" id="SSF53383">
    <property type="entry name" value="PLP-dependent transferases"/>
    <property type="match status" value="1"/>
</dbReference>
<dbReference type="PANTHER" id="PTHR43092">
    <property type="entry name" value="L-CYSTEINE DESULFHYDRASE"/>
    <property type="match status" value="1"/>
</dbReference>
<dbReference type="InParanoid" id="A0A517SE39"/>
<dbReference type="InterPro" id="IPR000192">
    <property type="entry name" value="Aminotrans_V_dom"/>
</dbReference>
<dbReference type="EMBL" id="CP036271">
    <property type="protein sequence ID" value="QDT54390.1"/>
    <property type="molecule type" value="Genomic_DNA"/>
</dbReference>
<dbReference type="GO" id="GO:0045439">
    <property type="term" value="F:isopenicillin-N epimerase activity"/>
    <property type="evidence" value="ECO:0007669"/>
    <property type="project" value="UniProtKB-EC"/>
</dbReference>
<dbReference type="InterPro" id="IPR015424">
    <property type="entry name" value="PyrdxlP-dep_Trfase"/>
</dbReference>
<dbReference type="Proteomes" id="UP000315700">
    <property type="component" value="Chromosome"/>
</dbReference>
<sequence length="399" mass="44213">MTRADLDASEWAEHWPQIPGVIYLNHGSFGRAPRAVLDAQKSWTAKLQQNPVDFFTRQLDRLLDSAADKMSRFVGCKSGDLVFVPNATVAMNIVAANVQLDSGDEVLLNDHEYGAVCRIWRTRCQQAGAKLVVARLPDPLTSREQIIEAIFAAVTERTRLIVVSHVTSPTAIVFPVEEICARARALGIRVCIDGPHALAMRPINLEMLGCDFYCVSCHKWLAAGIGSGWLYVRGGLKNHLHPTTLSWGRSLSGRPATWKDEFHWPGTFDPAAYLSTTAAIEFLSMVGLEAFRSTTHALARETRARLLAELDGVALSPDGPDWYGSMVTVRLPWLRTRDSGVPINHPLQAALWEQFHIEVPVVELNGHAHLRVSCHLYTRAGDIEALMAALRQLRPSHSH</sequence>
<dbReference type="InterPro" id="IPR015421">
    <property type="entry name" value="PyrdxlP-dep_Trfase_major"/>
</dbReference>
<feature type="domain" description="Aminotransferase class V" evidence="2">
    <location>
        <begin position="23"/>
        <end position="386"/>
    </location>
</feature>
<dbReference type="Gene3D" id="3.90.1150.10">
    <property type="entry name" value="Aspartate Aminotransferase, domain 1"/>
    <property type="match status" value="1"/>
</dbReference>
<evidence type="ECO:0000313" key="4">
    <source>
        <dbReference type="Proteomes" id="UP000315700"/>
    </source>
</evidence>
<evidence type="ECO:0000259" key="2">
    <source>
        <dbReference type="Pfam" id="PF00266"/>
    </source>
</evidence>
<keyword evidence="4" id="KW-1185">Reference proteome</keyword>
<evidence type="ECO:0000313" key="3">
    <source>
        <dbReference type="EMBL" id="QDT54390.1"/>
    </source>
</evidence>
<proteinExistence type="predicted"/>
<dbReference type="InterPro" id="IPR015422">
    <property type="entry name" value="PyrdxlP-dep_Trfase_small"/>
</dbReference>
<name>A0A517SE39_9PLAN</name>
<dbReference type="PANTHER" id="PTHR43092:SF2">
    <property type="entry name" value="HERCYNYLCYSTEINE SULFOXIDE LYASE"/>
    <property type="match status" value="1"/>
</dbReference>
<dbReference type="EC" id="5.1.1.17" evidence="3"/>
<dbReference type="AlphaFoldDB" id="A0A517SE39"/>
<reference evidence="3 4" key="1">
    <citation type="submission" date="2019-02" db="EMBL/GenBank/DDBJ databases">
        <title>Deep-cultivation of Planctomycetes and their phenomic and genomic characterization uncovers novel biology.</title>
        <authorList>
            <person name="Wiegand S."/>
            <person name="Jogler M."/>
            <person name="Boedeker C."/>
            <person name="Pinto D."/>
            <person name="Vollmers J."/>
            <person name="Rivas-Marin E."/>
            <person name="Kohn T."/>
            <person name="Peeters S.H."/>
            <person name="Heuer A."/>
            <person name="Rast P."/>
            <person name="Oberbeckmann S."/>
            <person name="Bunk B."/>
            <person name="Jeske O."/>
            <person name="Meyerdierks A."/>
            <person name="Storesund J.E."/>
            <person name="Kallscheuer N."/>
            <person name="Luecker S."/>
            <person name="Lage O.M."/>
            <person name="Pohl T."/>
            <person name="Merkel B.J."/>
            <person name="Hornburger P."/>
            <person name="Mueller R.-W."/>
            <person name="Bruemmer F."/>
            <person name="Labrenz M."/>
            <person name="Spormann A.M."/>
            <person name="Op den Camp H."/>
            <person name="Overmann J."/>
            <person name="Amann R."/>
            <person name="Jetten M.S.M."/>
            <person name="Mascher T."/>
            <person name="Medema M.H."/>
            <person name="Devos D.P."/>
            <person name="Kaster A.-K."/>
            <person name="Ovreas L."/>
            <person name="Rohde M."/>
            <person name="Galperin M.Y."/>
            <person name="Jogler C."/>
        </authorList>
    </citation>
    <scope>NUCLEOTIDE SEQUENCE [LARGE SCALE GENOMIC DNA]</scope>
    <source>
        <strain evidence="3 4">Pan44</strain>
    </source>
</reference>
<keyword evidence="1" id="KW-0663">Pyridoxal phosphate</keyword>
<dbReference type="Pfam" id="PF00266">
    <property type="entry name" value="Aminotran_5"/>
    <property type="match status" value="1"/>
</dbReference>
<accession>A0A517SE39</accession>
<protein>
    <submittedName>
        <fullName evidence="3">Isopenicillin N epimerase</fullName>
        <ecNumber evidence="3">5.1.1.17</ecNumber>
    </submittedName>
</protein>
<dbReference type="OrthoDB" id="250246at2"/>